<organism evidence="1 2">
    <name type="scientific">Brassica cretica</name>
    <name type="common">Mustard</name>
    <dbReference type="NCBI Taxonomy" id="69181"/>
    <lineage>
        <taxon>Eukaryota</taxon>
        <taxon>Viridiplantae</taxon>
        <taxon>Streptophyta</taxon>
        <taxon>Embryophyta</taxon>
        <taxon>Tracheophyta</taxon>
        <taxon>Spermatophyta</taxon>
        <taxon>Magnoliopsida</taxon>
        <taxon>eudicotyledons</taxon>
        <taxon>Gunneridae</taxon>
        <taxon>Pentapetalae</taxon>
        <taxon>rosids</taxon>
        <taxon>malvids</taxon>
        <taxon>Brassicales</taxon>
        <taxon>Brassicaceae</taxon>
        <taxon>Brassiceae</taxon>
        <taxon>Brassica</taxon>
    </lineage>
</organism>
<evidence type="ECO:0000313" key="1">
    <source>
        <dbReference type="EMBL" id="KAF3541698.1"/>
    </source>
</evidence>
<protein>
    <submittedName>
        <fullName evidence="1">Uncharacterized protein</fullName>
    </submittedName>
</protein>
<dbReference type="Proteomes" id="UP000712600">
    <property type="component" value="Unassembled WGS sequence"/>
</dbReference>
<comment type="caution">
    <text evidence="1">The sequence shown here is derived from an EMBL/GenBank/DDBJ whole genome shotgun (WGS) entry which is preliminary data.</text>
</comment>
<proteinExistence type="predicted"/>
<gene>
    <name evidence="1" type="ORF">F2Q69_00024898</name>
</gene>
<dbReference type="AlphaFoldDB" id="A0A8S9QSL2"/>
<name>A0A8S9QSL2_BRACR</name>
<dbReference type="EMBL" id="QGKX02001290">
    <property type="protein sequence ID" value="KAF3541698.1"/>
    <property type="molecule type" value="Genomic_DNA"/>
</dbReference>
<evidence type="ECO:0000313" key="2">
    <source>
        <dbReference type="Proteomes" id="UP000712600"/>
    </source>
</evidence>
<reference evidence="1" key="1">
    <citation type="submission" date="2019-12" db="EMBL/GenBank/DDBJ databases">
        <title>Genome sequencing and annotation of Brassica cretica.</title>
        <authorList>
            <person name="Studholme D.J."/>
            <person name="Sarris P."/>
        </authorList>
    </citation>
    <scope>NUCLEOTIDE SEQUENCE</scope>
    <source>
        <strain evidence="1">PFS-109/04</strain>
        <tissue evidence="1">Leaf</tissue>
    </source>
</reference>
<accession>A0A8S9QSL2</accession>
<sequence length="65" mass="7203">MADPVEEPDLNQMLAPPVELIVEDNDHSVEIGVAGIKHEAGAVTKPETESETECDRIFSNRVRWS</sequence>